<evidence type="ECO:0000256" key="1">
    <source>
        <dbReference type="SAM" id="SignalP"/>
    </source>
</evidence>
<evidence type="ECO:0000313" key="2">
    <source>
        <dbReference type="EMBL" id="EGG17510.1"/>
    </source>
</evidence>
<dbReference type="EMBL" id="GL883021">
    <property type="protein sequence ID" value="EGG17510.1"/>
    <property type="molecule type" value="Genomic_DNA"/>
</dbReference>
<proteinExistence type="predicted"/>
<dbReference type="Proteomes" id="UP000007797">
    <property type="component" value="Unassembled WGS sequence"/>
</dbReference>
<keyword evidence="1" id="KW-0732">Signal</keyword>
<sequence length="199" mass="21773">MTKIIATILLVLALAMVSQAYNMNGLWYTFGDFYGCGSLRSVATNPSGNNYVFVNINNRTEVYYTINLAGNTWTGTVGSYINNKPTGIFYPMSGTVDSSFSLSGSSPASGNWQGTDFAMTQVSGLWYTFGDFYGCGSLKSVATNPSGNNYVFVNINNRTEVYYTINLVGNTWSGTVGSDINNKPTGIFYQKRFHIEGRV</sequence>
<feature type="signal peptide" evidence="1">
    <location>
        <begin position="1"/>
        <end position="20"/>
    </location>
</feature>
<gene>
    <name evidence="2" type="ORF">DFA_08506</name>
</gene>
<name>F4Q2P3_CACFS</name>
<evidence type="ECO:0000313" key="3">
    <source>
        <dbReference type="Proteomes" id="UP000007797"/>
    </source>
</evidence>
<organism evidence="2 3">
    <name type="scientific">Cavenderia fasciculata</name>
    <name type="common">Slime mold</name>
    <name type="synonym">Dictyostelium fasciculatum</name>
    <dbReference type="NCBI Taxonomy" id="261658"/>
    <lineage>
        <taxon>Eukaryota</taxon>
        <taxon>Amoebozoa</taxon>
        <taxon>Evosea</taxon>
        <taxon>Eumycetozoa</taxon>
        <taxon>Dictyostelia</taxon>
        <taxon>Acytosteliales</taxon>
        <taxon>Cavenderiaceae</taxon>
        <taxon>Cavenderia</taxon>
    </lineage>
</organism>
<dbReference type="AlphaFoldDB" id="F4Q2P3"/>
<keyword evidence="3" id="KW-1185">Reference proteome</keyword>
<feature type="chain" id="PRO_5003313568" evidence="1">
    <location>
        <begin position="21"/>
        <end position="199"/>
    </location>
</feature>
<dbReference type="RefSeq" id="XP_004355994.1">
    <property type="nucleotide sequence ID" value="XM_004355941.1"/>
</dbReference>
<protein>
    <submittedName>
        <fullName evidence="2">Uncharacterized protein</fullName>
    </submittedName>
</protein>
<accession>F4Q2P3</accession>
<dbReference type="GeneID" id="14869662"/>
<reference evidence="3" key="1">
    <citation type="journal article" date="2011" name="Genome Res.">
        <title>Phylogeny-wide analysis of social amoeba genomes highlights ancient origins for complex intercellular communication.</title>
        <authorList>
            <person name="Heidel A.J."/>
            <person name="Lawal H.M."/>
            <person name="Felder M."/>
            <person name="Schilde C."/>
            <person name="Helps N.R."/>
            <person name="Tunggal B."/>
            <person name="Rivero F."/>
            <person name="John U."/>
            <person name="Schleicher M."/>
            <person name="Eichinger L."/>
            <person name="Platzer M."/>
            <person name="Noegel A.A."/>
            <person name="Schaap P."/>
            <person name="Gloeckner G."/>
        </authorList>
    </citation>
    <scope>NUCLEOTIDE SEQUENCE [LARGE SCALE GENOMIC DNA]</scope>
    <source>
        <strain evidence="3">SH3</strain>
    </source>
</reference>
<dbReference type="KEGG" id="dfa:DFA_08506"/>